<organism evidence="8 9">
    <name type="scientific">Moniliophthora roreri</name>
    <name type="common">Frosty pod rot fungus</name>
    <name type="synonym">Monilia roreri</name>
    <dbReference type="NCBI Taxonomy" id="221103"/>
    <lineage>
        <taxon>Eukaryota</taxon>
        <taxon>Fungi</taxon>
        <taxon>Dikarya</taxon>
        <taxon>Basidiomycota</taxon>
        <taxon>Agaricomycotina</taxon>
        <taxon>Agaricomycetes</taxon>
        <taxon>Agaricomycetidae</taxon>
        <taxon>Agaricales</taxon>
        <taxon>Marasmiineae</taxon>
        <taxon>Marasmiaceae</taxon>
        <taxon>Moniliophthora</taxon>
    </lineage>
</organism>
<keyword evidence="3" id="KW-0809">Transit peptide</keyword>
<dbReference type="PANTHER" id="PTHR12810:SF0">
    <property type="entry name" value="SMALL RIBOSOMAL SUBUNIT PROTEIN MS29"/>
    <property type="match status" value="1"/>
</dbReference>
<sequence>MLVRATTRARHVPRTLITLSCSQVRPERSYATDANRPATFKQKSKDTKFKKGFSRKNRISFFRTISPNQLPQPIFKSQQRSSLELPAFTPKFVTEDNVGKAAHFEQLENDPIKYFGTPRNILLEYRLLSQRASVIRDVTVGAARLLDEAEGKTSDKTRVVMTGRPGSGKSTLLIQAVRYALAKDWVVIYIPRARQTVNSSTAYSYDLRTQTYLQPQFAHQTLRRLLAVNKRILSELKMSSRLTLEKREIQAGTSLAELADLGVQDGIGTAAQGALAPVILDTFMTELGKRKTPVLLAIDDFQCLYTPQTLYRDPHFSRIRPYHLSVPRLFLEYASGKRSFGAGAILGAISHDPEWQIPVELRDALQLGPDMWDLCASSESGGGGAKSAIAGPWEKKNKTLQEYARGLENLELPKGFTLPEAATAFEVWRKDGGILGNPTDELFLSKYTESGGNPRDFIWNGLLFALEGVPPSLEEVSSAPWPHLREVTLS</sequence>
<dbReference type="Pfam" id="PF10236">
    <property type="entry name" value="DAP3"/>
    <property type="match status" value="1"/>
</dbReference>
<evidence type="ECO:0000256" key="6">
    <source>
        <dbReference type="ARBA" id="ARBA00023274"/>
    </source>
</evidence>
<reference evidence="8 9" key="1">
    <citation type="submission" date="2015-12" db="EMBL/GenBank/DDBJ databases">
        <title>Draft genome sequence of Moniliophthora roreri, the causal agent of frosty pod rot of cacao.</title>
        <authorList>
            <person name="Aime M.C."/>
            <person name="Diaz-Valderrama J.R."/>
            <person name="Kijpornyongpan T."/>
            <person name="Phillips-Mora W."/>
        </authorList>
    </citation>
    <scope>NUCLEOTIDE SEQUENCE [LARGE SCALE GENOMIC DNA]</scope>
    <source>
        <strain evidence="8 9">MCA 2952</strain>
    </source>
</reference>
<evidence type="ECO:0000313" key="8">
    <source>
        <dbReference type="EMBL" id="KTB40864.1"/>
    </source>
</evidence>
<comment type="caution">
    <text evidence="8">The sequence shown here is derived from an EMBL/GenBank/DDBJ whole genome shotgun (WGS) entry which is preliminary data.</text>
</comment>
<name>A0A0W0FX24_MONRR</name>
<protein>
    <recommendedName>
        <fullName evidence="7">Small ribosomal subunit protein mS29</fullName>
    </recommendedName>
</protein>
<dbReference type="GO" id="GO:0005763">
    <property type="term" value="C:mitochondrial small ribosomal subunit"/>
    <property type="evidence" value="ECO:0007669"/>
    <property type="project" value="TreeGrafter"/>
</dbReference>
<dbReference type="GO" id="GO:0003735">
    <property type="term" value="F:structural constituent of ribosome"/>
    <property type="evidence" value="ECO:0007669"/>
    <property type="project" value="TreeGrafter"/>
</dbReference>
<dbReference type="AlphaFoldDB" id="A0A0W0FX24"/>
<evidence type="ECO:0000256" key="1">
    <source>
        <dbReference type="ARBA" id="ARBA00004173"/>
    </source>
</evidence>
<gene>
    <name evidence="8" type="ORF">WG66_6569</name>
</gene>
<keyword evidence="6" id="KW-0687">Ribonucleoprotein</keyword>
<evidence type="ECO:0000256" key="2">
    <source>
        <dbReference type="ARBA" id="ARBA00009863"/>
    </source>
</evidence>
<dbReference type="eggNOG" id="KOG3928">
    <property type="taxonomic scope" value="Eukaryota"/>
</dbReference>
<proteinExistence type="inferred from homology"/>
<evidence type="ECO:0000256" key="4">
    <source>
        <dbReference type="ARBA" id="ARBA00022980"/>
    </source>
</evidence>
<dbReference type="PANTHER" id="PTHR12810">
    <property type="entry name" value="MITOCHONDRIAL 28S RIBOSOMAL PROTEIN S29"/>
    <property type="match status" value="1"/>
</dbReference>
<evidence type="ECO:0000313" key="9">
    <source>
        <dbReference type="Proteomes" id="UP000054988"/>
    </source>
</evidence>
<evidence type="ECO:0000256" key="7">
    <source>
        <dbReference type="ARBA" id="ARBA00035140"/>
    </source>
</evidence>
<dbReference type="InterPro" id="IPR019368">
    <property type="entry name" value="Ribosomal_mS29"/>
</dbReference>
<comment type="similarity">
    <text evidence="2">Belongs to the mitochondrion-specific ribosomal protein mS29 family.</text>
</comment>
<dbReference type="Proteomes" id="UP000054988">
    <property type="component" value="Unassembled WGS sequence"/>
</dbReference>
<accession>A0A0W0FX24</accession>
<dbReference type="SUPFAM" id="SSF52540">
    <property type="entry name" value="P-loop containing nucleoside triphosphate hydrolases"/>
    <property type="match status" value="1"/>
</dbReference>
<keyword evidence="4" id="KW-0689">Ribosomal protein</keyword>
<dbReference type="InterPro" id="IPR027417">
    <property type="entry name" value="P-loop_NTPase"/>
</dbReference>
<comment type="subcellular location">
    <subcellularLocation>
        <location evidence="1">Mitochondrion</location>
    </subcellularLocation>
</comment>
<dbReference type="Gene3D" id="3.40.50.300">
    <property type="entry name" value="P-loop containing nucleotide triphosphate hydrolases"/>
    <property type="match status" value="1"/>
</dbReference>
<keyword evidence="5" id="KW-0496">Mitochondrion</keyword>
<evidence type="ECO:0000256" key="5">
    <source>
        <dbReference type="ARBA" id="ARBA00023128"/>
    </source>
</evidence>
<evidence type="ECO:0000256" key="3">
    <source>
        <dbReference type="ARBA" id="ARBA00022946"/>
    </source>
</evidence>
<dbReference type="EMBL" id="LATX01001542">
    <property type="protein sequence ID" value="KTB40864.1"/>
    <property type="molecule type" value="Genomic_DNA"/>
</dbReference>